<dbReference type="InterPro" id="IPR042197">
    <property type="entry name" value="Apaf_helical"/>
</dbReference>
<dbReference type="Proteomes" id="UP001054889">
    <property type="component" value="Unassembled WGS sequence"/>
</dbReference>
<reference evidence="11" key="1">
    <citation type="journal article" date="2018" name="DNA Res.">
        <title>Multiple hybrid de novo genome assembly of finger millet, an orphan allotetraploid crop.</title>
        <authorList>
            <person name="Hatakeyama M."/>
            <person name="Aluri S."/>
            <person name="Balachadran M.T."/>
            <person name="Sivarajan S.R."/>
            <person name="Patrignani A."/>
            <person name="Gruter S."/>
            <person name="Poveda L."/>
            <person name="Shimizu-Inatsugi R."/>
            <person name="Baeten J."/>
            <person name="Francoijs K.J."/>
            <person name="Nataraja K.N."/>
            <person name="Reddy Y.A.N."/>
            <person name="Phadnis S."/>
            <person name="Ravikumar R.L."/>
            <person name="Schlapbach R."/>
            <person name="Sreeman S.M."/>
            <person name="Shimizu K.K."/>
        </authorList>
    </citation>
    <scope>NUCLEOTIDE SEQUENCE</scope>
</reference>
<dbReference type="Pfam" id="PF23559">
    <property type="entry name" value="WHD_DRP"/>
    <property type="match status" value="1"/>
</dbReference>
<evidence type="ECO:0000256" key="3">
    <source>
        <dbReference type="ARBA" id="ARBA00022737"/>
    </source>
</evidence>
<dbReference type="Gene3D" id="1.10.10.10">
    <property type="entry name" value="Winged helix-like DNA-binding domain superfamily/Winged helix DNA-binding domain"/>
    <property type="match status" value="1"/>
</dbReference>
<dbReference type="CDD" id="cd14798">
    <property type="entry name" value="RX-CC_like"/>
    <property type="match status" value="1"/>
</dbReference>
<evidence type="ECO:0000259" key="10">
    <source>
        <dbReference type="Pfam" id="PF23598"/>
    </source>
</evidence>
<dbReference type="InterPro" id="IPR027417">
    <property type="entry name" value="P-loop_NTPase"/>
</dbReference>
<dbReference type="Gene3D" id="3.80.10.10">
    <property type="entry name" value="Ribonuclease Inhibitor"/>
    <property type="match status" value="1"/>
</dbReference>
<evidence type="ECO:0000313" key="11">
    <source>
        <dbReference type="EMBL" id="GJM94273.1"/>
    </source>
</evidence>
<evidence type="ECO:0000259" key="9">
    <source>
        <dbReference type="Pfam" id="PF23559"/>
    </source>
</evidence>
<keyword evidence="2" id="KW-0433">Leucine-rich repeat</keyword>
<feature type="domain" description="Disease resistance R13L4/SHOC-2-like LRR" evidence="10">
    <location>
        <begin position="447"/>
        <end position="667"/>
    </location>
</feature>
<dbReference type="GO" id="GO:0042742">
    <property type="term" value="P:defense response to bacterium"/>
    <property type="evidence" value="ECO:0007669"/>
    <property type="project" value="UniProtKB-ARBA"/>
</dbReference>
<keyword evidence="4" id="KW-0547">Nucleotide-binding</keyword>
<dbReference type="InterPro" id="IPR044974">
    <property type="entry name" value="Disease_R_plants"/>
</dbReference>
<evidence type="ECO:0000256" key="5">
    <source>
        <dbReference type="ARBA" id="ARBA00022821"/>
    </source>
</evidence>
<dbReference type="Pfam" id="PF18052">
    <property type="entry name" value="Rx_N"/>
    <property type="match status" value="1"/>
</dbReference>
<accession>A0AAV5C844</accession>
<dbReference type="InterPro" id="IPR055414">
    <property type="entry name" value="LRR_R13L4/SHOC2-like"/>
</dbReference>
<keyword evidence="5" id="KW-0611">Plant defense</keyword>
<dbReference type="Gene3D" id="1.10.8.430">
    <property type="entry name" value="Helical domain of apoptotic protease-activating factors"/>
    <property type="match status" value="1"/>
</dbReference>
<evidence type="ECO:0000256" key="4">
    <source>
        <dbReference type="ARBA" id="ARBA00022741"/>
    </source>
</evidence>
<dbReference type="SUPFAM" id="SSF52540">
    <property type="entry name" value="P-loop containing nucleoside triphosphate hydrolases"/>
    <property type="match status" value="1"/>
</dbReference>
<organism evidence="11 12">
    <name type="scientific">Eleusine coracana subsp. coracana</name>
    <dbReference type="NCBI Taxonomy" id="191504"/>
    <lineage>
        <taxon>Eukaryota</taxon>
        <taxon>Viridiplantae</taxon>
        <taxon>Streptophyta</taxon>
        <taxon>Embryophyta</taxon>
        <taxon>Tracheophyta</taxon>
        <taxon>Spermatophyta</taxon>
        <taxon>Magnoliopsida</taxon>
        <taxon>Liliopsida</taxon>
        <taxon>Poales</taxon>
        <taxon>Poaceae</taxon>
        <taxon>PACMAD clade</taxon>
        <taxon>Chloridoideae</taxon>
        <taxon>Cynodonteae</taxon>
        <taxon>Eleusininae</taxon>
        <taxon>Eleusine</taxon>
    </lineage>
</organism>
<keyword evidence="3" id="KW-0677">Repeat</keyword>
<feature type="domain" description="Disease resistance protein winged helix" evidence="9">
    <location>
        <begin position="318"/>
        <end position="391"/>
    </location>
</feature>
<protein>
    <recommendedName>
        <fullName evidence="13">Rx N-terminal domain-containing protein</fullName>
    </recommendedName>
</protein>
<feature type="domain" description="Disease resistance N-terminal" evidence="8">
    <location>
        <begin position="2"/>
        <end position="89"/>
    </location>
</feature>
<evidence type="ECO:0000259" key="8">
    <source>
        <dbReference type="Pfam" id="PF18052"/>
    </source>
</evidence>
<dbReference type="SUPFAM" id="SSF52047">
    <property type="entry name" value="RNI-like"/>
    <property type="match status" value="1"/>
</dbReference>
<dbReference type="Gene3D" id="1.20.5.4130">
    <property type="match status" value="1"/>
</dbReference>
<name>A0AAV5C844_ELECO</name>
<reference evidence="11" key="2">
    <citation type="submission" date="2021-12" db="EMBL/GenBank/DDBJ databases">
        <title>Resequencing data analysis of finger millet.</title>
        <authorList>
            <person name="Hatakeyama M."/>
            <person name="Aluri S."/>
            <person name="Balachadran M.T."/>
            <person name="Sivarajan S.R."/>
            <person name="Poveda L."/>
            <person name="Shimizu-Inatsugi R."/>
            <person name="Schlapbach R."/>
            <person name="Sreeman S.M."/>
            <person name="Shimizu K.K."/>
        </authorList>
    </citation>
    <scope>NUCLEOTIDE SEQUENCE</scope>
</reference>
<dbReference type="InterPro" id="IPR036388">
    <property type="entry name" value="WH-like_DNA-bd_sf"/>
</dbReference>
<evidence type="ECO:0000256" key="6">
    <source>
        <dbReference type="ARBA" id="ARBA00023054"/>
    </source>
</evidence>
<dbReference type="InterPro" id="IPR032675">
    <property type="entry name" value="LRR_dom_sf"/>
</dbReference>
<dbReference type="InterPro" id="IPR058922">
    <property type="entry name" value="WHD_DRP"/>
</dbReference>
<dbReference type="InterPro" id="IPR038005">
    <property type="entry name" value="RX-like_CC"/>
</dbReference>
<dbReference type="PANTHER" id="PTHR23155">
    <property type="entry name" value="DISEASE RESISTANCE PROTEIN RP"/>
    <property type="match status" value="1"/>
</dbReference>
<dbReference type="FunFam" id="1.10.10.10:FF:000322">
    <property type="entry name" value="Probable disease resistance protein At1g63360"/>
    <property type="match status" value="1"/>
</dbReference>
<sequence length="895" mass="102683">MAPLFPKLLQLLENKYVEQRGLKREVQSLSMEMEMVHAALMEVSRVPPDRLSEPDKIWARHIRELSYDMEDAIDAFMVRVAMHKATQADTNVFKKISHKATNLIKKIQERHHISDNIKDINNLSNELSQLRIRYTLNRHAPPVNTGIDPRVINLYKNKGELVGIEEARDQLIQMLMHQPEDESLKIISIVGCGGLDSNCGSKVIITTRNSEAVSTNTSDVYKLKPLSPEKSKELFYKRTSGRSGDDELVDKIIGKCDGVPLAIIAIASLLADRPLGDWQMVYVSLIFGHEEDNTRTILLYSYYDLPSYLKSCLLYLSMYPEDCFIKKSTLIWRWIAEGFVQLQNEGHRSLFEVGERYFNELLNRSMIQPAKEERSGFITGCHVHDIVLDLIRDLSHEENFVTVLGEKQFLPSESVARKHGLERKVRRMSVRNGTVPNDTTVRMPEAVRSLHARECRIEVSKLSSFQACRVLSLNHGKCNGDLKHLGKLLHLRYLELSGRLGDDPELPKEIGNLKFLQTLIINSTCFIRKLPPAVCELTQLICLDAYHCSLVRADRLGSLVCLEQLKLKIHKQECGDFVVELGKLTRLRVLHIFFRRMNEALEKALMQSLNSLQEIRDLKLLWGEWDVTLWKSWDVPPQQLRILETNRGLPPHLMNLPRLQHLDIQVEDPFRHQGFIVCANGFKNLRVCRTETRLKIPQGAMPRLELLRFEVRPGRDTIPDLEEMNLATLLSLKEVYIVIHCAGSFHGEVEEAEAVLRRAVEDHPNPPMLWISRFSEWLMLADDEIKPDKVVHALVKVRECRRELGKICDDVHMRLYRWLEEITCDIDCEGSSLSKVEHIEAKLRSDAAFLHPKRPKLVMNRVNQDKMLGDDDGAYVDSDDGASVDSDDDASLDIY</sequence>
<evidence type="ECO:0008006" key="13">
    <source>
        <dbReference type="Google" id="ProtNLM"/>
    </source>
</evidence>
<comment type="similarity">
    <text evidence="1">Belongs to the disease resistance NB-LRR family.</text>
</comment>
<comment type="caution">
    <text evidence="11">The sequence shown here is derived from an EMBL/GenBank/DDBJ whole genome shotgun (WGS) entry which is preliminary data.</text>
</comment>
<dbReference type="GO" id="GO:0009626">
    <property type="term" value="P:plant-type hypersensitive response"/>
    <property type="evidence" value="ECO:0007669"/>
    <property type="project" value="UniProtKB-ARBA"/>
</dbReference>
<dbReference type="GO" id="GO:0043531">
    <property type="term" value="F:ADP binding"/>
    <property type="evidence" value="ECO:0007669"/>
    <property type="project" value="InterPro"/>
</dbReference>
<evidence type="ECO:0000256" key="2">
    <source>
        <dbReference type="ARBA" id="ARBA00022614"/>
    </source>
</evidence>
<dbReference type="EMBL" id="BQKI01000005">
    <property type="protein sequence ID" value="GJM94273.1"/>
    <property type="molecule type" value="Genomic_DNA"/>
</dbReference>
<evidence type="ECO:0000313" key="12">
    <source>
        <dbReference type="Proteomes" id="UP001054889"/>
    </source>
</evidence>
<evidence type="ECO:0000256" key="1">
    <source>
        <dbReference type="ARBA" id="ARBA00008894"/>
    </source>
</evidence>
<dbReference type="Pfam" id="PF23598">
    <property type="entry name" value="LRR_14"/>
    <property type="match status" value="1"/>
</dbReference>
<evidence type="ECO:0000256" key="7">
    <source>
        <dbReference type="SAM" id="MobiDB-lite"/>
    </source>
</evidence>
<feature type="region of interest" description="Disordered" evidence="7">
    <location>
        <begin position="874"/>
        <end position="895"/>
    </location>
</feature>
<dbReference type="InterPro" id="IPR041118">
    <property type="entry name" value="Rx_N"/>
</dbReference>
<keyword evidence="6" id="KW-0175">Coiled coil</keyword>
<gene>
    <name evidence="11" type="primary">ga10904</name>
    <name evidence="11" type="ORF">PR202_ga10904</name>
</gene>
<dbReference type="AlphaFoldDB" id="A0AAV5C844"/>
<keyword evidence="12" id="KW-1185">Reference proteome</keyword>
<dbReference type="GO" id="GO:0002758">
    <property type="term" value="P:innate immune response-activating signaling pathway"/>
    <property type="evidence" value="ECO:0007669"/>
    <property type="project" value="UniProtKB-ARBA"/>
</dbReference>
<proteinExistence type="inferred from homology"/>
<dbReference type="PANTHER" id="PTHR23155:SF1181">
    <property type="entry name" value="OS08G0170200 PROTEIN"/>
    <property type="match status" value="1"/>
</dbReference>